<sequence length="171" mass="18900">MNNINHSMGKIKNEMEQLKDISKQIGDIVSIVTDIAEQTNLLSLNAAIEAARAGEHGKGFAVVADEVRKLATETKKTVSTVSQLVEKTNAQINSVSHHITEIKHLVTNGTDKMIQINHLFDDIVGEMKKSKEQSDVIEQELESFWNGLEEVNKAVSHVAISVEDLLELTNN</sequence>
<proteinExistence type="inferred from homology"/>
<comment type="similarity">
    <text evidence="2">Belongs to the methyl-accepting chemotaxis (MCP) protein family.</text>
</comment>
<evidence type="ECO:0000256" key="3">
    <source>
        <dbReference type="PROSITE-ProRule" id="PRU00284"/>
    </source>
</evidence>
<evidence type="ECO:0000256" key="2">
    <source>
        <dbReference type="ARBA" id="ARBA00029447"/>
    </source>
</evidence>
<dbReference type="InterPro" id="IPR004089">
    <property type="entry name" value="MCPsignal_dom"/>
</dbReference>
<name>A0ABV8B2T6_9BACI</name>
<evidence type="ECO:0000313" key="6">
    <source>
        <dbReference type="Proteomes" id="UP001595752"/>
    </source>
</evidence>
<dbReference type="InterPro" id="IPR004090">
    <property type="entry name" value="Chemotax_Me-accpt_rcpt"/>
</dbReference>
<dbReference type="SMART" id="SM00283">
    <property type="entry name" value="MA"/>
    <property type="match status" value="1"/>
</dbReference>
<dbReference type="PRINTS" id="PR00260">
    <property type="entry name" value="CHEMTRNSDUCR"/>
</dbReference>
<accession>A0ABV8B2T6</accession>
<dbReference type="RefSeq" id="WP_377916094.1">
    <property type="nucleotide sequence ID" value="NZ_JBHRZT010000052.1"/>
</dbReference>
<dbReference type="EMBL" id="JBHRZT010000052">
    <property type="protein sequence ID" value="MFC3884552.1"/>
    <property type="molecule type" value="Genomic_DNA"/>
</dbReference>
<dbReference type="PANTHER" id="PTHR32089:SF118">
    <property type="entry name" value="HEME-BASED AEROTACTIC TRANSDUCER HEMAT"/>
    <property type="match status" value="1"/>
</dbReference>
<dbReference type="PANTHER" id="PTHR32089">
    <property type="entry name" value="METHYL-ACCEPTING CHEMOTAXIS PROTEIN MCPB"/>
    <property type="match status" value="1"/>
</dbReference>
<dbReference type="Gene3D" id="1.10.287.950">
    <property type="entry name" value="Methyl-accepting chemotaxis protein"/>
    <property type="match status" value="1"/>
</dbReference>
<evidence type="ECO:0000313" key="5">
    <source>
        <dbReference type="EMBL" id="MFC3884552.1"/>
    </source>
</evidence>
<evidence type="ECO:0000259" key="4">
    <source>
        <dbReference type="PROSITE" id="PS50111"/>
    </source>
</evidence>
<organism evidence="5 6">
    <name type="scientific">Bacillus songklensis</name>
    <dbReference type="NCBI Taxonomy" id="1069116"/>
    <lineage>
        <taxon>Bacteria</taxon>
        <taxon>Bacillati</taxon>
        <taxon>Bacillota</taxon>
        <taxon>Bacilli</taxon>
        <taxon>Bacillales</taxon>
        <taxon>Bacillaceae</taxon>
        <taxon>Bacillus</taxon>
    </lineage>
</organism>
<reference evidence="6" key="1">
    <citation type="journal article" date="2019" name="Int. J. Syst. Evol. Microbiol.">
        <title>The Global Catalogue of Microorganisms (GCM) 10K type strain sequencing project: providing services to taxonomists for standard genome sequencing and annotation.</title>
        <authorList>
            <consortium name="The Broad Institute Genomics Platform"/>
            <consortium name="The Broad Institute Genome Sequencing Center for Infectious Disease"/>
            <person name="Wu L."/>
            <person name="Ma J."/>
        </authorList>
    </citation>
    <scope>NUCLEOTIDE SEQUENCE [LARGE SCALE GENOMIC DNA]</scope>
    <source>
        <strain evidence="6">CCUG 61889</strain>
    </source>
</reference>
<protein>
    <submittedName>
        <fullName evidence="5">Methyl-accepting chemotaxis protein</fullName>
    </submittedName>
</protein>
<dbReference type="Proteomes" id="UP001595752">
    <property type="component" value="Unassembled WGS sequence"/>
</dbReference>
<feature type="domain" description="Methyl-accepting transducer" evidence="4">
    <location>
        <begin position="1"/>
        <end position="159"/>
    </location>
</feature>
<keyword evidence="6" id="KW-1185">Reference proteome</keyword>
<gene>
    <name evidence="5" type="ORF">ACFOU2_13975</name>
</gene>
<dbReference type="SUPFAM" id="SSF58104">
    <property type="entry name" value="Methyl-accepting chemotaxis protein (MCP) signaling domain"/>
    <property type="match status" value="1"/>
</dbReference>
<evidence type="ECO:0000256" key="1">
    <source>
        <dbReference type="ARBA" id="ARBA00023224"/>
    </source>
</evidence>
<dbReference type="PROSITE" id="PS50111">
    <property type="entry name" value="CHEMOTAXIS_TRANSDUC_2"/>
    <property type="match status" value="1"/>
</dbReference>
<dbReference type="Pfam" id="PF00015">
    <property type="entry name" value="MCPsignal"/>
    <property type="match status" value="1"/>
</dbReference>
<comment type="caution">
    <text evidence="5">The sequence shown here is derived from an EMBL/GenBank/DDBJ whole genome shotgun (WGS) entry which is preliminary data.</text>
</comment>
<keyword evidence="1 3" id="KW-0807">Transducer</keyword>